<dbReference type="AlphaFoldDB" id="A0A0R1RS92"/>
<comment type="catalytic activity">
    <reaction evidence="1">
        <text>adenosylcob(III)inamide + ATP = adenosylcob(III)inamide phosphate + ADP + H(+)</text>
        <dbReference type="Rhea" id="RHEA:15769"/>
        <dbReference type="ChEBI" id="CHEBI:2480"/>
        <dbReference type="ChEBI" id="CHEBI:15378"/>
        <dbReference type="ChEBI" id="CHEBI:30616"/>
        <dbReference type="ChEBI" id="CHEBI:58502"/>
        <dbReference type="ChEBI" id="CHEBI:456216"/>
        <dbReference type="EC" id="2.7.1.156"/>
    </reaction>
</comment>
<protein>
    <recommendedName>
        <fullName evidence="16">Adenosylcobinamide kinase</fullName>
        <ecNumber evidence="8">2.7.1.156</ecNumber>
        <ecNumber evidence="9">2.7.7.62</ecNumber>
    </recommendedName>
    <alternativeName>
        <fullName evidence="17">Adenosylcobinamide-phosphate guanylyltransferase</fullName>
    </alternativeName>
</protein>
<comment type="pathway">
    <text evidence="6">Cofactor biosynthesis; adenosylcobalamin biosynthesis; adenosylcobalamin from cob(II)yrinate a,c-diamide: step 5/7.</text>
</comment>
<feature type="binding site" evidence="19">
    <location>
        <begin position="33"/>
        <end position="35"/>
    </location>
    <ligand>
        <name>GTP</name>
        <dbReference type="ChEBI" id="CHEBI:37565"/>
    </ligand>
</feature>
<feature type="binding site" evidence="19">
    <location>
        <position position="83"/>
    </location>
    <ligand>
        <name>GTP</name>
        <dbReference type="ChEBI" id="CHEBI:37565"/>
    </ligand>
</feature>
<evidence type="ECO:0000256" key="6">
    <source>
        <dbReference type="ARBA" id="ARBA00005159"/>
    </source>
</evidence>
<keyword evidence="11" id="KW-0808">Transferase</keyword>
<dbReference type="GO" id="GO:0005524">
    <property type="term" value="F:ATP binding"/>
    <property type="evidence" value="ECO:0007669"/>
    <property type="project" value="UniProtKB-KW"/>
</dbReference>
<evidence type="ECO:0000256" key="4">
    <source>
        <dbReference type="ARBA" id="ARBA00003889"/>
    </source>
</evidence>
<proteinExistence type="inferred from homology"/>
<keyword evidence="14" id="KW-0067">ATP-binding</keyword>
<dbReference type="InterPro" id="IPR027417">
    <property type="entry name" value="P-loop_NTPase"/>
</dbReference>
<evidence type="ECO:0000256" key="8">
    <source>
        <dbReference type="ARBA" id="ARBA00012016"/>
    </source>
</evidence>
<organism evidence="20 21">
    <name type="scientific">Furfurilactobacillus rossiae DSM 15814</name>
    <dbReference type="NCBI Taxonomy" id="1114972"/>
    <lineage>
        <taxon>Bacteria</taxon>
        <taxon>Bacillati</taxon>
        <taxon>Bacillota</taxon>
        <taxon>Bacilli</taxon>
        <taxon>Lactobacillales</taxon>
        <taxon>Lactobacillaceae</taxon>
        <taxon>Furfurilactobacillus</taxon>
    </lineage>
</organism>
<evidence type="ECO:0000256" key="11">
    <source>
        <dbReference type="ARBA" id="ARBA00022679"/>
    </source>
</evidence>
<evidence type="ECO:0000256" key="1">
    <source>
        <dbReference type="ARBA" id="ARBA00000312"/>
    </source>
</evidence>
<feature type="binding site" evidence="19">
    <location>
        <begin position="9"/>
        <end position="16"/>
    </location>
    <ligand>
        <name>GTP</name>
        <dbReference type="ChEBI" id="CHEBI:37565"/>
    </ligand>
</feature>
<evidence type="ECO:0000256" key="12">
    <source>
        <dbReference type="ARBA" id="ARBA00022741"/>
    </source>
</evidence>
<accession>A0A0R1RS92</accession>
<evidence type="ECO:0000313" key="20">
    <source>
        <dbReference type="EMBL" id="KRL56147.1"/>
    </source>
</evidence>
<comment type="similarity">
    <text evidence="7">Belongs to the CobU/CobP family.</text>
</comment>
<keyword evidence="12 19" id="KW-0547">Nucleotide-binding</keyword>
<comment type="function">
    <text evidence="4">Catalyzes ATP-dependent phosphorylation of adenosylcobinamide and addition of GMP to adenosylcobinamide phosphate.</text>
</comment>
<feature type="binding site" evidence="19">
    <location>
        <position position="63"/>
    </location>
    <ligand>
        <name>GTP</name>
        <dbReference type="ChEBI" id="CHEBI:37565"/>
    </ligand>
</feature>
<dbReference type="Proteomes" id="UP000051999">
    <property type="component" value="Unassembled WGS sequence"/>
</dbReference>
<dbReference type="GO" id="GO:0005525">
    <property type="term" value="F:GTP binding"/>
    <property type="evidence" value="ECO:0007669"/>
    <property type="project" value="UniProtKB-KW"/>
</dbReference>
<comment type="catalytic activity">
    <reaction evidence="2">
        <text>adenosylcob(III)inamide phosphate + GTP + H(+) = adenosylcob(III)inamide-GDP + diphosphate</text>
        <dbReference type="Rhea" id="RHEA:22712"/>
        <dbReference type="ChEBI" id="CHEBI:15378"/>
        <dbReference type="ChEBI" id="CHEBI:33019"/>
        <dbReference type="ChEBI" id="CHEBI:37565"/>
        <dbReference type="ChEBI" id="CHEBI:58502"/>
        <dbReference type="ChEBI" id="CHEBI:60487"/>
        <dbReference type="EC" id="2.7.7.62"/>
    </reaction>
</comment>
<reference evidence="20 21" key="1">
    <citation type="journal article" date="2015" name="Genome Announc.">
        <title>Expanding the biotechnology potential of lactobacilli through comparative genomics of 213 strains and associated genera.</title>
        <authorList>
            <person name="Sun Z."/>
            <person name="Harris H.M."/>
            <person name="McCann A."/>
            <person name="Guo C."/>
            <person name="Argimon S."/>
            <person name="Zhang W."/>
            <person name="Yang X."/>
            <person name="Jeffery I.B."/>
            <person name="Cooney J.C."/>
            <person name="Kagawa T.F."/>
            <person name="Liu W."/>
            <person name="Song Y."/>
            <person name="Salvetti E."/>
            <person name="Wrobel A."/>
            <person name="Rasinkangas P."/>
            <person name="Parkhill J."/>
            <person name="Rea M.C."/>
            <person name="O'Sullivan O."/>
            <person name="Ritari J."/>
            <person name="Douillard F.P."/>
            <person name="Paul Ross R."/>
            <person name="Yang R."/>
            <person name="Briner A.E."/>
            <person name="Felis G.E."/>
            <person name="de Vos W.M."/>
            <person name="Barrangou R."/>
            <person name="Klaenhammer T.R."/>
            <person name="Caufield P.W."/>
            <person name="Cui Y."/>
            <person name="Zhang H."/>
            <person name="O'Toole P.W."/>
        </authorList>
    </citation>
    <scope>NUCLEOTIDE SEQUENCE [LARGE SCALE GENOMIC DNA]</scope>
    <source>
        <strain evidence="20 21">DSM 15814</strain>
    </source>
</reference>
<dbReference type="EC" id="2.7.7.62" evidence="9"/>
<dbReference type="eggNOG" id="COG2087">
    <property type="taxonomic scope" value="Bacteria"/>
</dbReference>
<dbReference type="PATRIC" id="fig|1114972.6.peg.2238"/>
<dbReference type="RefSeq" id="WP_017262905.1">
    <property type="nucleotide sequence ID" value="NZ_AUAW01000006.1"/>
</dbReference>
<dbReference type="InterPro" id="IPR003203">
    <property type="entry name" value="CobU/CobP"/>
</dbReference>
<dbReference type="CDD" id="cd00544">
    <property type="entry name" value="CobU"/>
    <property type="match status" value="1"/>
</dbReference>
<dbReference type="GO" id="GO:0009236">
    <property type="term" value="P:cobalamin biosynthetic process"/>
    <property type="evidence" value="ECO:0007669"/>
    <property type="project" value="UniProtKB-UniPathway"/>
</dbReference>
<keyword evidence="10" id="KW-0169">Cobalamin biosynthesis</keyword>
<evidence type="ECO:0000256" key="5">
    <source>
        <dbReference type="ARBA" id="ARBA00004692"/>
    </source>
</evidence>
<comment type="catalytic activity">
    <reaction evidence="3">
        <text>adenosylcob(III)inamide + GTP = adenosylcob(III)inamide phosphate + GDP + H(+)</text>
        <dbReference type="Rhea" id="RHEA:15765"/>
        <dbReference type="ChEBI" id="CHEBI:2480"/>
        <dbReference type="ChEBI" id="CHEBI:15378"/>
        <dbReference type="ChEBI" id="CHEBI:37565"/>
        <dbReference type="ChEBI" id="CHEBI:58189"/>
        <dbReference type="ChEBI" id="CHEBI:58502"/>
        <dbReference type="EC" id="2.7.1.156"/>
    </reaction>
</comment>
<dbReference type="PANTHER" id="PTHR34848">
    <property type="match status" value="1"/>
</dbReference>
<evidence type="ECO:0000256" key="13">
    <source>
        <dbReference type="ARBA" id="ARBA00022777"/>
    </source>
</evidence>
<dbReference type="PANTHER" id="PTHR34848:SF1">
    <property type="entry name" value="BIFUNCTIONAL ADENOSYLCOBALAMIN BIOSYNTHESIS PROTEIN COBU"/>
    <property type="match status" value="1"/>
</dbReference>
<evidence type="ECO:0000256" key="15">
    <source>
        <dbReference type="ARBA" id="ARBA00023134"/>
    </source>
</evidence>
<evidence type="ECO:0000256" key="17">
    <source>
        <dbReference type="ARBA" id="ARBA00030571"/>
    </source>
</evidence>
<evidence type="ECO:0000256" key="3">
    <source>
        <dbReference type="ARBA" id="ARBA00001522"/>
    </source>
</evidence>
<name>A0A0R1RS92_9LACO</name>
<dbReference type="Pfam" id="PF02283">
    <property type="entry name" value="CobU"/>
    <property type="match status" value="1"/>
</dbReference>
<dbReference type="EC" id="2.7.1.156" evidence="8"/>
<dbReference type="UniPathway" id="UPA00148">
    <property type="reaction ID" value="UER00236"/>
</dbReference>
<evidence type="ECO:0000313" key="21">
    <source>
        <dbReference type="Proteomes" id="UP000051999"/>
    </source>
</evidence>
<dbReference type="STRING" id="1114972.FD35_GL002187"/>
<dbReference type="OrthoDB" id="9799422at2"/>
<evidence type="ECO:0000256" key="19">
    <source>
        <dbReference type="PIRSR" id="PIRSR006135-2"/>
    </source>
</evidence>
<dbReference type="GO" id="GO:0008820">
    <property type="term" value="F:cobinamide phosphate guanylyltransferase activity"/>
    <property type="evidence" value="ECO:0007669"/>
    <property type="project" value="UniProtKB-EC"/>
</dbReference>
<evidence type="ECO:0000256" key="18">
    <source>
        <dbReference type="PIRSR" id="PIRSR006135-1"/>
    </source>
</evidence>
<sequence>MAQLTMVTGGSKSGKSVYAEQQLDPNQHICYIATGVMFQDDVEMARRIKHHQERRSSQWTTREQYEHVDQLFGDSHLDGYLLDDATMLTTNLFFKKVGERAAELHEEDWDKVINVLSTNEVENLDKQITAEWKRILVAIEQAAGQVFIVTNEVGLGLVPATKEGRILRDLYGEINQLIAAFAAHVVFVVSGIPVSVK</sequence>
<dbReference type="GO" id="GO:0043752">
    <property type="term" value="F:adenosylcobinamide kinase activity"/>
    <property type="evidence" value="ECO:0007669"/>
    <property type="project" value="UniProtKB-EC"/>
</dbReference>
<dbReference type="PIRSF" id="PIRSF006135">
    <property type="entry name" value="CobU"/>
    <property type="match status" value="1"/>
</dbReference>
<evidence type="ECO:0000256" key="7">
    <source>
        <dbReference type="ARBA" id="ARBA00007490"/>
    </source>
</evidence>
<feature type="active site" description="GMP-histidine intermediate" evidence="18">
    <location>
        <position position="51"/>
    </location>
</feature>
<evidence type="ECO:0000256" key="9">
    <source>
        <dbReference type="ARBA" id="ARBA00012523"/>
    </source>
</evidence>
<keyword evidence="21" id="KW-1185">Reference proteome</keyword>
<comment type="caution">
    <text evidence="20">The sequence shown here is derived from an EMBL/GenBank/DDBJ whole genome shotgun (WGS) entry which is preliminary data.</text>
</comment>
<comment type="pathway">
    <text evidence="5">Cofactor biosynthesis; adenosylcobalamin biosynthesis; adenosylcobalamin from cob(II)yrinate a,c-diamide: step 6/7.</text>
</comment>
<dbReference type="Gene3D" id="3.40.50.300">
    <property type="entry name" value="P-loop containing nucleotide triphosphate hydrolases"/>
    <property type="match status" value="1"/>
</dbReference>
<keyword evidence="15 19" id="KW-0342">GTP-binding</keyword>
<dbReference type="EMBL" id="AZFF01000005">
    <property type="protein sequence ID" value="KRL56147.1"/>
    <property type="molecule type" value="Genomic_DNA"/>
</dbReference>
<evidence type="ECO:0000256" key="10">
    <source>
        <dbReference type="ARBA" id="ARBA00022573"/>
    </source>
</evidence>
<keyword evidence="13 20" id="KW-0418">Kinase</keyword>
<dbReference type="SUPFAM" id="SSF52540">
    <property type="entry name" value="P-loop containing nucleoside triphosphate hydrolases"/>
    <property type="match status" value="1"/>
</dbReference>
<evidence type="ECO:0000256" key="16">
    <source>
        <dbReference type="ARBA" id="ARBA00029570"/>
    </source>
</evidence>
<evidence type="ECO:0000256" key="14">
    <source>
        <dbReference type="ARBA" id="ARBA00022840"/>
    </source>
</evidence>
<evidence type="ECO:0000256" key="2">
    <source>
        <dbReference type="ARBA" id="ARBA00000711"/>
    </source>
</evidence>
<gene>
    <name evidence="20" type="ORF">FD35_GL002187</name>
</gene>